<dbReference type="AlphaFoldDB" id="A0A381XQ16"/>
<dbReference type="Gene3D" id="3.70.10.10">
    <property type="match status" value="1"/>
</dbReference>
<dbReference type="Pfam" id="PF02767">
    <property type="entry name" value="DNA_pol3_beta_2"/>
    <property type="match status" value="1"/>
</dbReference>
<dbReference type="GO" id="GO:0003887">
    <property type="term" value="F:DNA-directed DNA polymerase activity"/>
    <property type="evidence" value="ECO:0007669"/>
    <property type="project" value="UniProtKB-KW"/>
</dbReference>
<dbReference type="PANTHER" id="PTHR30478">
    <property type="entry name" value="DNA POLYMERASE III SUBUNIT BETA"/>
    <property type="match status" value="1"/>
</dbReference>
<evidence type="ECO:0000259" key="9">
    <source>
        <dbReference type="Pfam" id="PF00712"/>
    </source>
</evidence>
<dbReference type="GO" id="GO:0006271">
    <property type="term" value="P:DNA strand elongation involved in DNA replication"/>
    <property type="evidence" value="ECO:0007669"/>
    <property type="project" value="TreeGrafter"/>
</dbReference>
<dbReference type="InterPro" id="IPR001001">
    <property type="entry name" value="DNA_polIII_beta"/>
</dbReference>
<protein>
    <recommendedName>
        <fullName evidence="12">DNA polymerase III beta sliding clamp central domain-containing protein</fullName>
    </recommendedName>
</protein>
<name>A0A381XQ16_9ZZZZ</name>
<evidence type="ECO:0000313" key="11">
    <source>
        <dbReference type="EMBL" id="SVA66835.1"/>
    </source>
</evidence>
<dbReference type="InterPro" id="IPR022634">
    <property type="entry name" value="DNA_polIII_beta_N"/>
</dbReference>
<evidence type="ECO:0000256" key="5">
    <source>
        <dbReference type="ARBA" id="ARBA00022695"/>
    </source>
</evidence>
<evidence type="ECO:0000256" key="3">
    <source>
        <dbReference type="ARBA" id="ARBA00022490"/>
    </source>
</evidence>
<dbReference type="CDD" id="cd00140">
    <property type="entry name" value="beta_clamp"/>
    <property type="match status" value="1"/>
</dbReference>
<keyword evidence="7" id="KW-0239">DNA-directed DNA polymerase</keyword>
<reference evidence="11" key="1">
    <citation type="submission" date="2018-05" db="EMBL/GenBank/DDBJ databases">
        <authorList>
            <person name="Lanie J.A."/>
            <person name="Ng W.-L."/>
            <person name="Kazmierczak K.M."/>
            <person name="Andrzejewski T.M."/>
            <person name="Davidsen T.M."/>
            <person name="Wayne K.J."/>
            <person name="Tettelin H."/>
            <person name="Glass J.I."/>
            <person name="Rusch D."/>
            <person name="Podicherti R."/>
            <person name="Tsui H.-C.T."/>
            <person name="Winkler M.E."/>
        </authorList>
    </citation>
    <scope>NUCLEOTIDE SEQUENCE</scope>
</reference>
<evidence type="ECO:0000256" key="2">
    <source>
        <dbReference type="ARBA" id="ARBA00010752"/>
    </source>
</evidence>
<evidence type="ECO:0000256" key="1">
    <source>
        <dbReference type="ARBA" id="ARBA00004496"/>
    </source>
</evidence>
<evidence type="ECO:0000256" key="4">
    <source>
        <dbReference type="ARBA" id="ARBA00022679"/>
    </source>
</evidence>
<feature type="non-terminal residue" evidence="11">
    <location>
        <position position="296"/>
    </location>
</feature>
<evidence type="ECO:0000256" key="6">
    <source>
        <dbReference type="ARBA" id="ARBA00022705"/>
    </source>
</evidence>
<dbReference type="GO" id="GO:0003677">
    <property type="term" value="F:DNA binding"/>
    <property type="evidence" value="ECO:0007669"/>
    <property type="project" value="UniProtKB-KW"/>
</dbReference>
<dbReference type="EMBL" id="UINC01015966">
    <property type="protein sequence ID" value="SVA66835.1"/>
    <property type="molecule type" value="Genomic_DNA"/>
</dbReference>
<keyword evidence="5" id="KW-0548">Nucleotidyltransferase</keyword>
<dbReference type="GO" id="GO:0005737">
    <property type="term" value="C:cytoplasm"/>
    <property type="evidence" value="ECO:0007669"/>
    <property type="project" value="UniProtKB-SubCell"/>
</dbReference>
<keyword evidence="4" id="KW-0808">Transferase</keyword>
<feature type="domain" description="DNA polymerase III beta sliding clamp central" evidence="10">
    <location>
        <begin position="129"/>
        <end position="241"/>
    </location>
</feature>
<accession>A0A381XQ16</accession>
<comment type="similarity">
    <text evidence="2">Belongs to the beta sliding clamp family.</text>
</comment>
<dbReference type="InterPro" id="IPR022637">
    <property type="entry name" value="DNA_polIII_beta_cen"/>
</dbReference>
<dbReference type="GO" id="GO:0008408">
    <property type="term" value="F:3'-5' exonuclease activity"/>
    <property type="evidence" value="ECO:0007669"/>
    <property type="project" value="InterPro"/>
</dbReference>
<gene>
    <name evidence="11" type="ORF">METZ01_LOCUS119689</name>
</gene>
<keyword evidence="3" id="KW-0963">Cytoplasm</keyword>
<dbReference type="PANTHER" id="PTHR30478:SF0">
    <property type="entry name" value="BETA SLIDING CLAMP"/>
    <property type="match status" value="1"/>
</dbReference>
<feature type="domain" description="DNA polymerase III beta sliding clamp N-terminal" evidence="9">
    <location>
        <begin position="1"/>
        <end position="119"/>
    </location>
</feature>
<dbReference type="Gene3D" id="3.10.150.10">
    <property type="entry name" value="DNA Polymerase III, subunit A, domain 2"/>
    <property type="match status" value="1"/>
</dbReference>
<organism evidence="11">
    <name type="scientific">marine metagenome</name>
    <dbReference type="NCBI Taxonomy" id="408172"/>
    <lineage>
        <taxon>unclassified sequences</taxon>
        <taxon>metagenomes</taxon>
        <taxon>ecological metagenomes</taxon>
    </lineage>
</organism>
<evidence type="ECO:0000259" key="10">
    <source>
        <dbReference type="Pfam" id="PF02767"/>
    </source>
</evidence>
<evidence type="ECO:0008006" key="12">
    <source>
        <dbReference type="Google" id="ProtNLM"/>
    </source>
</evidence>
<dbReference type="Pfam" id="PF00712">
    <property type="entry name" value="DNA_pol3_beta"/>
    <property type="match status" value="1"/>
</dbReference>
<keyword evidence="6" id="KW-0235">DNA replication</keyword>
<dbReference type="NCBIfam" id="TIGR00663">
    <property type="entry name" value="dnan"/>
    <property type="match status" value="1"/>
</dbReference>
<comment type="subcellular location">
    <subcellularLocation>
        <location evidence="1">Cytoplasm</location>
    </subcellularLocation>
</comment>
<sequence>MKFSTSKTELQQALQKLSKATPTRSTLPILGCVLFEASEEKTTLRATDLEITIQVEIPVSLEQAGATALPLKTLLDITNELPETRVTFSIDDKDRAAITTDTGEYDLMAKPADEFPAVPDTPGSQPIDVSGEMLKNIIDATSFAVSRDELKPSLTGVLFRFGNHGITAVSTDGHRLVKYTRKDFNSNGFTGDMIVPRKFLTFMSAQVSSGTVALLIGENHLTAKMDNDMVLTRIIDERFPDYESVIPKENEKTMQADKDMLLGAIRRVSIFSNKSTHQVALNLDATSCRITTEDPE</sequence>
<proteinExistence type="inferred from homology"/>
<keyword evidence="8" id="KW-0238">DNA-binding</keyword>
<dbReference type="SMART" id="SM00480">
    <property type="entry name" value="POL3Bc"/>
    <property type="match status" value="1"/>
</dbReference>
<dbReference type="GO" id="GO:0009360">
    <property type="term" value="C:DNA polymerase III complex"/>
    <property type="evidence" value="ECO:0007669"/>
    <property type="project" value="InterPro"/>
</dbReference>
<evidence type="ECO:0000256" key="7">
    <source>
        <dbReference type="ARBA" id="ARBA00022932"/>
    </source>
</evidence>
<evidence type="ECO:0000256" key="8">
    <source>
        <dbReference type="ARBA" id="ARBA00023125"/>
    </source>
</evidence>
<dbReference type="InterPro" id="IPR046938">
    <property type="entry name" value="DNA_clamp_sf"/>
</dbReference>
<dbReference type="SUPFAM" id="SSF55979">
    <property type="entry name" value="DNA clamp"/>
    <property type="match status" value="3"/>
</dbReference>